<dbReference type="Proteomes" id="UP000185924">
    <property type="component" value="Unassembled WGS sequence"/>
</dbReference>
<accession>A0A1N6XHF2</accession>
<keyword evidence="1" id="KW-0472">Membrane</keyword>
<keyword evidence="3" id="KW-1185">Reference proteome</keyword>
<feature type="transmembrane region" description="Helical" evidence="1">
    <location>
        <begin position="98"/>
        <end position="119"/>
    </location>
</feature>
<evidence type="ECO:0000256" key="1">
    <source>
        <dbReference type="SAM" id="Phobius"/>
    </source>
</evidence>
<evidence type="ECO:0000313" key="3">
    <source>
        <dbReference type="Proteomes" id="UP000185924"/>
    </source>
</evidence>
<name>A0A1N6XHF2_9BACT</name>
<feature type="transmembrane region" description="Helical" evidence="1">
    <location>
        <begin position="64"/>
        <end position="86"/>
    </location>
</feature>
<dbReference type="Pfam" id="PF10002">
    <property type="entry name" value="DUF2243"/>
    <property type="match status" value="1"/>
</dbReference>
<evidence type="ECO:0000313" key="2">
    <source>
        <dbReference type="EMBL" id="SIR01774.1"/>
    </source>
</evidence>
<organism evidence="2 3">
    <name type="scientific">Pontibacter lucknowensis</name>
    <dbReference type="NCBI Taxonomy" id="1077936"/>
    <lineage>
        <taxon>Bacteria</taxon>
        <taxon>Pseudomonadati</taxon>
        <taxon>Bacteroidota</taxon>
        <taxon>Cytophagia</taxon>
        <taxon>Cytophagales</taxon>
        <taxon>Hymenobacteraceae</taxon>
        <taxon>Pontibacter</taxon>
    </lineage>
</organism>
<reference evidence="3" key="1">
    <citation type="submission" date="2017-01" db="EMBL/GenBank/DDBJ databases">
        <authorList>
            <person name="Varghese N."/>
            <person name="Submissions S."/>
        </authorList>
    </citation>
    <scope>NUCLEOTIDE SEQUENCE [LARGE SCALE GENOMIC DNA]</scope>
    <source>
        <strain evidence="3">DM9</strain>
    </source>
</reference>
<keyword evidence="1" id="KW-0812">Transmembrane</keyword>
<dbReference type="InterPro" id="IPR018719">
    <property type="entry name" value="DUF2243_membrane"/>
</dbReference>
<feature type="transmembrane region" description="Helical" evidence="1">
    <location>
        <begin position="21"/>
        <end position="44"/>
    </location>
</feature>
<feature type="transmembrane region" description="Helical" evidence="1">
    <location>
        <begin position="139"/>
        <end position="158"/>
    </location>
</feature>
<protein>
    <submittedName>
        <fullName evidence="2">Uncharacterized membrane protein</fullName>
    </submittedName>
</protein>
<gene>
    <name evidence="2" type="ORF">SAMN05421545_2145</name>
</gene>
<keyword evidence="1" id="KW-1133">Transmembrane helix</keyword>
<dbReference type="STRING" id="1077936.SAMN05421545_2145"/>
<sequence length="170" mass="19010">MKRQIPIEEVKSVRSGPLIAAATLIGIGMGGFVDGIVLHQILQWHQMISAKLPPDTLLNKETNMFWDGIFHAFTWLTTALGIYLLWRVVYERKSVLSNRIFGGSLLLGFGIFNIVEGIIDHHILVLHNVREISSNQSAWNFGFLGISLVMLAAGWLLVQKGRREALPGHQ</sequence>
<dbReference type="AlphaFoldDB" id="A0A1N6XHF2"/>
<dbReference type="EMBL" id="FTNM01000002">
    <property type="protein sequence ID" value="SIR01774.1"/>
    <property type="molecule type" value="Genomic_DNA"/>
</dbReference>
<dbReference type="RefSeq" id="WP_007652828.1">
    <property type="nucleotide sequence ID" value="NZ_FTNM01000002.1"/>
</dbReference>
<proteinExistence type="predicted"/>